<organism evidence="2 3">
    <name type="scientific">Brachionus plicatilis</name>
    <name type="common">Marine rotifer</name>
    <name type="synonym">Brachionus muelleri</name>
    <dbReference type="NCBI Taxonomy" id="10195"/>
    <lineage>
        <taxon>Eukaryota</taxon>
        <taxon>Metazoa</taxon>
        <taxon>Spiralia</taxon>
        <taxon>Gnathifera</taxon>
        <taxon>Rotifera</taxon>
        <taxon>Eurotatoria</taxon>
        <taxon>Monogononta</taxon>
        <taxon>Pseudotrocha</taxon>
        <taxon>Ploima</taxon>
        <taxon>Brachionidae</taxon>
        <taxon>Brachionus</taxon>
    </lineage>
</organism>
<keyword evidence="1" id="KW-1133">Transmembrane helix</keyword>
<accession>A0A3M7SB50</accession>
<dbReference type="AlphaFoldDB" id="A0A3M7SB50"/>
<keyword evidence="1" id="KW-0472">Membrane</keyword>
<dbReference type="EMBL" id="REGN01001715">
    <property type="protein sequence ID" value="RNA32992.1"/>
    <property type="molecule type" value="Genomic_DNA"/>
</dbReference>
<evidence type="ECO:0000313" key="3">
    <source>
        <dbReference type="Proteomes" id="UP000276133"/>
    </source>
</evidence>
<feature type="transmembrane region" description="Helical" evidence="1">
    <location>
        <begin position="20"/>
        <end position="39"/>
    </location>
</feature>
<reference evidence="2 3" key="1">
    <citation type="journal article" date="2018" name="Sci. Rep.">
        <title>Genomic signatures of local adaptation to the degree of environmental predictability in rotifers.</title>
        <authorList>
            <person name="Franch-Gras L."/>
            <person name="Hahn C."/>
            <person name="Garcia-Roger E.M."/>
            <person name="Carmona M.J."/>
            <person name="Serra M."/>
            <person name="Gomez A."/>
        </authorList>
    </citation>
    <scope>NUCLEOTIDE SEQUENCE [LARGE SCALE GENOMIC DNA]</scope>
    <source>
        <strain evidence="2">HYR1</strain>
    </source>
</reference>
<proteinExistence type="predicted"/>
<protein>
    <submittedName>
        <fullName evidence="2">Uncharacterized protein</fullName>
    </submittedName>
</protein>
<sequence length="131" mass="14840">MTSSSLPEVSELSEVESDDFLANSLTNLVNLIASGIVLVDKRFRLRLSFLFSSPAYPESFRRNQRIFQTLLWFLIQIQFYVHPVHSPDHRLGILNLLHKIGFGLHSCSVLVNLPYFFCTASLCMSVCSSLS</sequence>
<name>A0A3M7SB50_BRAPC</name>
<dbReference type="Proteomes" id="UP000276133">
    <property type="component" value="Unassembled WGS sequence"/>
</dbReference>
<keyword evidence="3" id="KW-1185">Reference proteome</keyword>
<evidence type="ECO:0000313" key="2">
    <source>
        <dbReference type="EMBL" id="RNA32992.1"/>
    </source>
</evidence>
<gene>
    <name evidence="2" type="ORF">BpHYR1_037723</name>
</gene>
<evidence type="ECO:0000256" key="1">
    <source>
        <dbReference type="SAM" id="Phobius"/>
    </source>
</evidence>
<keyword evidence="1" id="KW-0812">Transmembrane</keyword>
<comment type="caution">
    <text evidence="2">The sequence shown here is derived from an EMBL/GenBank/DDBJ whole genome shotgun (WGS) entry which is preliminary data.</text>
</comment>